<proteinExistence type="predicted"/>
<dbReference type="PANTHER" id="PTHR39337:SF1">
    <property type="entry name" value="BLR5642 PROTEIN"/>
    <property type="match status" value="1"/>
</dbReference>
<keyword evidence="2" id="KW-1185">Reference proteome</keyword>
<protein>
    <recommendedName>
        <fullName evidence="3">HhH-GPD domain-containing protein</fullName>
    </recommendedName>
</protein>
<dbReference type="Proteomes" id="UP000054926">
    <property type="component" value="Unassembled WGS sequence"/>
</dbReference>
<dbReference type="PANTHER" id="PTHR39337">
    <property type="entry name" value="BLR5642 PROTEIN"/>
    <property type="match status" value="1"/>
</dbReference>
<dbReference type="RefSeq" id="WP_058512025.1">
    <property type="nucleotide sequence ID" value="NZ_LNYY01000021.1"/>
</dbReference>
<dbReference type="EMBL" id="LNYY01000021">
    <property type="protein sequence ID" value="KTD66997.1"/>
    <property type="molecule type" value="Genomic_DNA"/>
</dbReference>
<gene>
    <name evidence="1" type="ORF">Lste_3203</name>
</gene>
<dbReference type="InterPro" id="IPR014519">
    <property type="entry name" value="UCP024492"/>
</dbReference>
<dbReference type="Pfam" id="PF04343">
    <property type="entry name" value="DUF488"/>
    <property type="match status" value="1"/>
</dbReference>
<evidence type="ECO:0000313" key="1">
    <source>
        <dbReference type="EMBL" id="KTD66997.1"/>
    </source>
</evidence>
<dbReference type="OrthoDB" id="9789109at2"/>
<name>A0A0W0ZCX2_9GAMM</name>
<dbReference type="STRING" id="947033.Lste_3203"/>
<dbReference type="InterPro" id="IPR007438">
    <property type="entry name" value="DUF488"/>
</dbReference>
<accession>A0A0W0ZCX2</accession>
<dbReference type="AlphaFoldDB" id="A0A0W0ZCX2"/>
<dbReference type="PATRIC" id="fig|947033.5.peg.3409"/>
<dbReference type="PIRSF" id="PIRSF024492">
    <property type="entry name" value="UCP024492"/>
    <property type="match status" value="1"/>
</dbReference>
<organism evidence="1 2">
    <name type="scientific">Legionella steelei</name>
    <dbReference type="NCBI Taxonomy" id="947033"/>
    <lineage>
        <taxon>Bacteria</taxon>
        <taxon>Pseudomonadati</taxon>
        <taxon>Pseudomonadota</taxon>
        <taxon>Gammaproteobacteria</taxon>
        <taxon>Legionellales</taxon>
        <taxon>Legionellaceae</taxon>
        <taxon>Legionella</taxon>
    </lineage>
</organism>
<sequence length="175" mass="20307">MPELFTIGHSTHPLQEFLEIVHAYQVTHLIDVRTIPKSRTVPWFNKDEFKQTLAKEKIAYTHLVKLGGLRKVNKNSINTGWRNASFRGFADYMQTEEFLEGLNELNDIIEKGHKVVIMCAEAVPWRCHRSLIADAELIRDYGIWDIMSKTTTHPHQLTSFAVVDKEKNPVQIYYP</sequence>
<comment type="caution">
    <text evidence="1">The sequence shown here is derived from an EMBL/GenBank/DDBJ whole genome shotgun (WGS) entry which is preliminary data.</text>
</comment>
<reference evidence="1 2" key="1">
    <citation type="submission" date="2015-11" db="EMBL/GenBank/DDBJ databases">
        <title>Genomic analysis of 38 Legionella species identifies large and diverse effector repertoires.</title>
        <authorList>
            <person name="Burstein D."/>
            <person name="Amaro F."/>
            <person name="Zusman T."/>
            <person name="Lifshitz Z."/>
            <person name="Cohen O."/>
            <person name="Gilbert J.A."/>
            <person name="Pupko T."/>
            <person name="Shuman H.A."/>
            <person name="Segal G."/>
        </authorList>
    </citation>
    <scope>NUCLEOTIDE SEQUENCE [LARGE SCALE GENOMIC DNA]</scope>
    <source>
        <strain evidence="1 2">IMVS3376</strain>
    </source>
</reference>
<evidence type="ECO:0000313" key="2">
    <source>
        <dbReference type="Proteomes" id="UP000054926"/>
    </source>
</evidence>
<evidence type="ECO:0008006" key="3">
    <source>
        <dbReference type="Google" id="ProtNLM"/>
    </source>
</evidence>